<evidence type="ECO:0000313" key="4">
    <source>
        <dbReference type="EnsemblMetazoa" id="CapteP218859"/>
    </source>
</evidence>
<dbReference type="GO" id="GO:0008061">
    <property type="term" value="F:chitin binding"/>
    <property type="evidence" value="ECO:0007669"/>
    <property type="project" value="InterPro"/>
</dbReference>
<keyword evidence="5" id="KW-1185">Reference proteome</keyword>
<organism evidence="3">
    <name type="scientific">Capitella teleta</name>
    <name type="common">Polychaete worm</name>
    <dbReference type="NCBI Taxonomy" id="283909"/>
    <lineage>
        <taxon>Eukaryota</taxon>
        <taxon>Metazoa</taxon>
        <taxon>Spiralia</taxon>
        <taxon>Lophotrochozoa</taxon>
        <taxon>Annelida</taxon>
        <taxon>Polychaeta</taxon>
        <taxon>Sedentaria</taxon>
        <taxon>Scolecida</taxon>
        <taxon>Capitellidae</taxon>
        <taxon>Capitella</taxon>
    </lineage>
</organism>
<dbReference type="Pfam" id="PF01607">
    <property type="entry name" value="CBM_14"/>
    <property type="match status" value="1"/>
</dbReference>
<proteinExistence type="predicted"/>
<name>R7T5D7_CAPTE</name>
<dbReference type="Proteomes" id="UP000014760">
    <property type="component" value="Unassembled WGS sequence"/>
</dbReference>
<protein>
    <recommendedName>
        <fullName evidence="2">Chitin-binding type-2 domain-containing protein</fullName>
    </recommendedName>
</protein>
<dbReference type="InterPro" id="IPR002557">
    <property type="entry name" value="Chitin-bd_dom"/>
</dbReference>
<evidence type="ECO:0000256" key="1">
    <source>
        <dbReference type="SAM" id="SignalP"/>
    </source>
</evidence>
<feature type="chain" id="PRO_5008786667" description="Chitin-binding type-2 domain-containing protein" evidence="1">
    <location>
        <begin position="28"/>
        <end position="227"/>
    </location>
</feature>
<accession>R7T5D7</accession>
<dbReference type="SMART" id="SM00494">
    <property type="entry name" value="ChtBD2"/>
    <property type="match status" value="1"/>
</dbReference>
<dbReference type="EnsemblMetazoa" id="CapteT218859">
    <property type="protein sequence ID" value="CapteP218859"/>
    <property type="gene ID" value="CapteG218859"/>
</dbReference>
<dbReference type="EMBL" id="AMQN01003461">
    <property type="status" value="NOT_ANNOTATED_CDS"/>
    <property type="molecule type" value="Genomic_DNA"/>
</dbReference>
<evidence type="ECO:0000313" key="3">
    <source>
        <dbReference type="EMBL" id="ELT88328.1"/>
    </source>
</evidence>
<evidence type="ECO:0000259" key="2">
    <source>
        <dbReference type="PROSITE" id="PS50940"/>
    </source>
</evidence>
<dbReference type="PROSITE" id="PS50940">
    <property type="entry name" value="CHIT_BIND_II"/>
    <property type="match status" value="1"/>
</dbReference>
<dbReference type="AlphaFoldDB" id="R7T5D7"/>
<reference evidence="3 5" key="2">
    <citation type="journal article" date="2013" name="Nature">
        <title>Insights into bilaterian evolution from three spiralian genomes.</title>
        <authorList>
            <person name="Simakov O."/>
            <person name="Marletaz F."/>
            <person name="Cho S.J."/>
            <person name="Edsinger-Gonzales E."/>
            <person name="Havlak P."/>
            <person name="Hellsten U."/>
            <person name="Kuo D.H."/>
            <person name="Larsson T."/>
            <person name="Lv J."/>
            <person name="Arendt D."/>
            <person name="Savage R."/>
            <person name="Osoegawa K."/>
            <person name="de Jong P."/>
            <person name="Grimwood J."/>
            <person name="Chapman J.A."/>
            <person name="Shapiro H."/>
            <person name="Aerts A."/>
            <person name="Otillar R.P."/>
            <person name="Terry A.Y."/>
            <person name="Boore J.L."/>
            <person name="Grigoriev I.V."/>
            <person name="Lindberg D.R."/>
            <person name="Seaver E.C."/>
            <person name="Weisblat D.A."/>
            <person name="Putnam N.H."/>
            <person name="Rokhsar D.S."/>
        </authorList>
    </citation>
    <scope>NUCLEOTIDE SEQUENCE</scope>
    <source>
        <strain evidence="3 5">I ESC-2004</strain>
    </source>
</reference>
<gene>
    <name evidence="3" type="ORF">CAPTEDRAFT_218859</name>
</gene>
<evidence type="ECO:0000313" key="5">
    <source>
        <dbReference type="Proteomes" id="UP000014760"/>
    </source>
</evidence>
<feature type="domain" description="Chitin-binding type-2" evidence="2">
    <location>
        <begin position="40"/>
        <end position="104"/>
    </location>
</feature>
<feature type="signal peptide" evidence="1">
    <location>
        <begin position="1"/>
        <end position="27"/>
    </location>
</feature>
<sequence>MRANQRQYKMEKVLCILSIALVVSIDAQLFADVMGMDCIDFHCPPNGKNELLLADPNDCHFYHRCTYFRDTPQSEIFMCGLGKYFEQTLSECVSPGTTGNRCFAKSAKHRCLLNMLLQKQSLATGEETINADDDEDEDVETPFSEVVSTTVAPTPPPMDDDGSGEEPIGYTCEPDNSPCNGEAGRCNFNFPHVDSGKHVRCNEWGTQCFEINCPPGLVWKDCTCNWP</sequence>
<dbReference type="GO" id="GO:0005576">
    <property type="term" value="C:extracellular region"/>
    <property type="evidence" value="ECO:0007669"/>
    <property type="project" value="InterPro"/>
</dbReference>
<reference evidence="4" key="3">
    <citation type="submission" date="2015-06" db="UniProtKB">
        <authorList>
            <consortium name="EnsemblMetazoa"/>
        </authorList>
    </citation>
    <scope>IDENTIFICATION</scope>
</reference>
<dbReference type="HOGENOM" id="CLU_1220725_0_0_1"/>
<reference evidence="5" key="1">
    <citation type="submission" date="2012-12" db="EMBL/GenBank/DDBJ databases">
        <authorList>
            <person name="Hellsten U."/>
            <person name="Grimwood J."/>
            <person name="Chapman J.A."/>
            <person name="Shapiro H."/>
            <person name="Aerts A."/>
            <person name="Otillar R.P."/>
            <person name="Terry A.Y."/>
            <person name="Boore J.L."/>
            <person name="Simakov O."/>
            <person name="Marletaz F."/>
            <person name="Cho S.-J."/>
            <person name="Edsinger-Gonzales E."/>
            <person name="Havlak P."/>
            <person name="Kuo D.-H."/>
            <person name="Larsson T."/>
            <person name="Lv J."/>
            <person name="Arendt D."/>
            <person name="Savage R."/>
            <person name="Osoegawa K."/>
            <person name="de Jong P."/>
            <person name="Lindberg D.R."/>
            <person name="Seaver E.C."/>
            <person name="Weisblat D.A."/>
            <person name="Putnam N.H."/>
            <person name="Grigoriev I.V."/>
            <person name="Rokhsar D.S."/>
        </authorList>
    </citation>
    <scope>NUCLEOTIDE SEQUENCE</scope>
    <source>
        <strain evidence="5">I ESC-2004</strain>
    </source>
</reference>
<dbReference type="SUPFAM" id="SSF57625">
    <property type="entry name" value="Invertebrate chitin-binding proteins"/>
    <property type="match status" value="1"/>
</dbReference>
<keyword evidence="1" id="KW-0732">Signal</keyword>
<dbReference type="EMBL" id="KB311873">
    <property type="protein sequence ID" value="ELT88328.1"/>
    <property type="molecule type" value="Genomic_DNA"/>
</dbReference>
<dbReference type="InterPro" id="IPR036508">
    <property type="entry name" value="Chitin-bd_dom_sf"/>
</dbReference>